<dbReference type="AlphaFoldDB" id="A0A8X6NVB1"/>
<sequence>MTRMDPSIVKSTSPNTLYNVTGKKTEVIVKKIINNLPHSVETAILQRFQQLNAKILLSEDGYRLIGKDVNMLPKLAEIVEGIEHL</sequence>
<comment type="caution">
    <text evidence="1">The sequence shown here is derived from an EMBL/GenBank/DDBJ whole genome shotgun (WGS) entry which is preliminary data.</text>
</comment>
<evidence type="ECO:0000313" key="1">
    <source>
        <dbReference type="EMBL" id="GFT36848.1"/>
    </source>
</evidence>
<keyword evidence="2" id="KW-1185">Reference proteome</keyword>
<organism evidence="1 2">
    <name type="scientific">Nephila pilipes</name>
    <name type="common">Giant wood spider</name>
    <name type="synonym">Nephila maculata</name>
    <dbReference type="NCBI Taxonomy" id="299642"/>
    <lineage>
        <taxon>Eukaryota</taxon>
        <taxon>Metazoa</taxon>
        <taxon>Ecdysozoa</taxon>
        <taxon>Arthropoda</taxon>
        <taxon>Chelicerata</taxon>
        <taxon>Arachnida</taxon>
        <taxon>Araneae</taxon>
        <taxon>Araneomorphae</taxon>
        <taxon>Entelegynae</taxon>
        <taxon>Araneoidea</taxon>
        <taxon>Nephilidae</taxon>
        <taxon>Nephila</taxon>
    </lineage>
</organism>
<gene>
    <name evidence="1" type="ORF">NPIL_91251</name>
</gene>
<reference evidence="1" key="1">
    <citation type="submission" date="2020-08" db="EMBL/GenBank/DDBJ databases">
        <title>Multicomponent nature underlies the extraordinary mechanical properties of spider dragline silk.</title>
        <authorList>
            <person name="Kono N."/>
            <person name="Nakamura H."/>
            <person name="Mori M."/>
            <person name="Yoshida Y."/>
            <person name="Ohtoshi R."/>
            <person name="Malay A.D."/>
            <person name="Moran D.A.P."/>
            <person name="Tomita M."/>
            <person name="Numata K."/>
            <person name="Arakawa K."/>
        </authorList>
    </citation>
    <scope>NUCLEOTIDE SEQUENCE</scope>
</reference>
<protein>
    <submittedName>
        <fullName evidence="1">Uncharacterized protein</fullName>
    </submittedName>
</protein>
<dbReference type="Proteomes" id="UP000887013">
    <property type="component" value="Unassembled WGS sequence"/>
</dbReference>
<proteinExistence type="predicted"/>
<evidence type="ECO:0000313" key="2">
    <source>
        <dbReference type="Proteomes" id="UP000887013"/>
    </source>
</evidence>
<dbReference type="OrthoDB" id="6571233at2759"/>
<dbReference type="EMBL" id="BMAW01014000">
    <property type="protein sequence ID" value="GFT36848.1"/>
    <property type="molecule type" value="Genomic_DNA"/>
</dbReference>
<name>A0A8X6NVB1_NEPPI</name>
<accession>A0A8X6NVB1</accession>